<evidence type="ECO:0000313" key="1">
    <source>
        <dbReference type="EMBL" id="KAH3716754.1"/>
    </source>
</evidence>
<comment type="caution">
    <text evidence="1">The sequence shown here is derived from an EMBL/GenBank/DDBJ whole genome shotgun (WGS) entry which is preliminary data.</text>
</comment>
<protein>
    <submittedName>
        <fullName evidence="1">Uncharacterized protein</fullName>
    </submittedName>
</protein>
<proteinExistence type="predicted"/>
<sequence>MVVCGNNYLNYVLHLMSSSGENPYENLNIRDLPDSLKNNVRLQKPERCGDVYAHRRHSFYIYF</sequence>
<dbReference type="Proteomes" id="UP000828390">
    <property type="component" value="Unassembled WGS sequence"/>
</dbReference>
<dbReference type="AlphaFoldDB" id="A0A9D4C428"/>
<reference evidence="1" key="2">
    <citation type="submission" date="2020-11" db="EMBL/GenBank/DDBJ databases">
        <authorList>
            <person name="McCartney M.A."/>
            <person name="Auch B."/>
            <person name="Kono T."/>
            <person name="Mallez S."/>
            <person name="Becker A."/>
            <person name="Gohl D.M."/>
            <person name="Silverstein K.A.T."/>
            <person name="Koren S."/>
            <person name="Bechman K.B."/>
            <person name="Herman A."/>
            <person name="Abrahante J.E."/>
            <person name="Garbe J."/>
        </authorList>
    </citation>
    <scope>NUCLEOTIDE SEQUENCE</scope>
    <source>
        <strain evidence="1">Duluth1</strain>
        <tissue evidence="1">Whole animal</tissue>
    </source>
</reference>
<name>A0A9D4C428_DREPO</name>
<dbReference type="EMBL" id="JAIWYP010000013">
    <property type="protein sequence ID" value="KAH3716754.1"/>
    <property type="molecule type" value="Genomic_DNA"/>
</dbReference>
<evidence type="ECO:0000313" key="2">
    <source>
        <dbReference type="Proteomes" id="UP000828390"/>
    </source>
</evidence>
<organism evidence="1 2">
    <name type="scientific">Dreissena polymorpha</name>
    <name type="common">Zebra mussel</name>
    <name type="synonym">Mytilus polymorpha</name>
    <dbReference type="NCBI Taxonomy" id="45954"/>
    <lineage>
        <taxon>Eukaryota</taxon>
        <taxon>Metazoa</taxon>
        <taxon>Spiralia</taxon>
        <taxon>Lophotrochozoa</taxon>
        <taxon>Mollusca</taxon>
        <taxon>Bivalvia</taxon>
        <taxon>Autobranchia</taxon>
        <taxon>Heteroconchia</taxon>
        <taxon>Euheterodonta</taxon>
        <taxon>Imparidentia</taxon>
        <taxon>Neoheterodontei</taxon>
        <taxon>Myida</taxon>
        <taxon>Dreissenoidea</taxon>
        <taxon>Dreissenidae</taxon>
        <taxon>Dreissena</taxon>
    </lineage>
</organism>
<reference evidence="1" key="1">
    <citation type="journal article" date="2019" name="bioRxiv">
        <title>The Genome of the Zebra Mussel, Dreissena polymorpha: A Resource for Invasive Species Research.</title>
        <authorList>
            <person name="McCartney M.A."/>
            <person name="Auch B."/>
            <person name="Kono T."/>
            <person name="Mallez S."/>
            <person name="Zhang Y."/>
            <person name="Obille A."/>
            <person name="Becker A."/>
            <person name="Abrahante J.E."/>
            <person name="Garbe J."/>
            <person name="Badalamenti J.P."/>
            <person name="Herman A."/>
            <person name="Mangelson H."/>
            <person name="Liachko I."/>
            <person name="Sullivan S."/>
            <person name="Sone E.D."/>
            <person name="Koren S."/>
            <person name="Silverstein K.A.T."/>
            <person name="Beckman K.B."/>
            <person name="Gohl D.M."/>
        </authorList>
    </citation>
    <scope>NUCLEOTIDE SEQUENCE</scope>
    <source>
        <strain evidence="1">Duluth1</strain>
        <tissue evidence="1">Whole animal</tissue>
    </source>
</reference>
<accession>A0A9D4C428</accession>
<gene>
    <name evidence="1" type="ORF">DPMN_059483</name>
</gene>
<keyword evidence="2" id="KW-1185">Reference proteome</keyword>